<sequence length="107" mass="11198">MEPLRIVRTDEPAGLALIGELDSARHAMLVAALEAALAELPPDREFHLDLGGLDFIDLGGIALLGDAAWSRACGAPVVLDRTPPQMRAVLETVGWGSVPGLCFGDPA</sequence>
<dbReference type="RefSeq" id="WP_151596471.1">
    <property type="nucleotide sequence ID" value="NZ_WBMS02000023.1"/>
</dbReference>
<dbReference type="InterPro" id="IPR002645">
    <property type="entry name" value="STAS_dom"/>
</dbReference>
<evidence type="ECO:0000313" key="3">
    <source>
        <dbReference type="Proteomes" id="UP000462055"/>
    </source>
</evidence>
<dbReference type="InterPro" id="IPR058548">
    <property type="entry name" value="MlaB-like_STAS"/>
</dbReference>
<dbReference type="InterPro" id="IPR036513">
    <property type="entry name" value="STAS_dom_sf"/>
</dbReference>
<dbReference type="EMBL" id="WBMS02000023">
    <property type="protein sequence ID" value="MWA03937.1"/>
    <property type="molecule type" value="Genomic_DNA"/>
</dbReference>
<dbReference type="Gene3D" id="3.30.750.24">
    <property type="entry name" value="STAS domain"/>
    <property type="match status" value="1"/>
</dbReference>
<accession>A0A6I4MIY3</accession>
<reference evidence="2" key="1">
    <citation type="submission" date="2019-12" db="EMBL/GenBank/DDBJ databases">
        <title>Actinomadura physcomitrii sp. nov., a novel actinomycete isolated from moss [Physcomitrium sphaericum (Ludw) Fuernr].</title>
        <authorList>
            <person name="Zhuang X."/>
        </authorList>
    </citation>
    <scope>NUCLEOTIDE SEQUENCE [LARGE SCALE GENOMIC DNA]</scope>
    <source>
        <strain evidence="2">LD22</strain>
    </source>
</reference>
<feature type="domain" description="STAS" evidence="1">
    <location>
        <begin position="15"/>
        <end position="107"/>
    </location>
</feature>
<name>A0A6I4MIY3_9ACTN</name>
<gene>
    <name evidence="2" type="ORF">F8568_026840</name>
</gene>
<dbReference type="PROSITE" id="PS50801">
    <property type="entry name" value="STAS"/>
    <property type="match status" value="1"/>
</dbReference>
<proteinExistence type="predicted"/>
<dbReference type="SUPFAM" id="SSF52091">
    <property type="entry name" value="SpoIIaa-like"/>
    <property type="match status" value="1"/>
</dbReference>
<dbReference type="AlphaFoldDB" id="A0A6I4MIY3"/>
<protein>
    <submittedName>
        <fullName evidence="2">STAS domain-containing protein</fullName>
    </submittedName>
</protein>
<evidence type="ECO:0000259" key="1">
    <source>
        <dbReference type="PROSITE" id="PS50801"/>
    </source>
</evidence>
<keyword evidence="3" id="KW-1185">Reference proteome</keyword>
<evidence type="ECO:0000313" key="2">
    <source>
        <dbReference type="EMBL" id="MWA03937.1"/>
    </source>
</evidence>
<organism evidence="2 3">
    <name type="scientific">Actinomadura physcomitrii</name>
    <dbReference type="NCBI Taxonomy" id="2650748"/>
    <lineage>
        <taxon>Bacteria</taxon>
        <taxon>Bacillati</taxon>
        <taxon>Actinomycetota</taxon>
        <taxon>Actinomycetes</taxon>
        <taxon>Streptosporangiales</taxon>
        <taxon>Thermomonosporaceae</taxon>
        <taxon>Actinomadura</taxon>
    </lineage>
</organism>
<dbReference type="Pfam" id="PF13466">
    <property type="entry name" value="STAS_2"/>
    <property type="match status" value="1"/>
</dbReference>
<dbReference type="Proteomes" id="UP000462055">
    <property type="component" value="Unassembled WGS sequence"/>
</dbReference>
<comment type="caution">
    <text evidence="2">The sequence shown here is derived from an EMBL/GenBank/DDBJ whole genome shotgun (WGS) entry which is preliminary data.</text>
</comment>